<feature type="domain" description="Concentrative nucleoside transporter N-terminal" evidence="8">
    <location>
        <begin position="9"/>
        <end position="82"/>
    </location>
</feature>
<feature type="transmembrane region" description="Helical" evidence="7">
    <location>
        <begin position="171"/>
        <end position="193"/>
    </location>
</feature>
<dbReference type="InterPro" id="IPR008276">
    <property type="entry name" value="C_nuclsd_transpt"/>
</dbReference>
<dbReference type="InterPro" id="IPR002668">
    <property type="entry name" value="CNT_N_dom"/>
</dbReference>
<dbReference type="InterPro" id="IPR011657">
    <property type="entry name" value="CNT_C_dom"/>
</dbReference>
<evidence type="ECO:0000259" key="8">
    <source>
        <dbReference type="Pfam" id="PF01773"/>
    </source>
</evidence>
<dbReference type="EMBL" id="JBEOKT010000014">
    <property type="protein sequence ID" value="MER2998750.1"/>
    <property type="molecule type" value="Genomic_DNA"/>
</dbReference>
<keyword evidence="12" id="KW-1185">Reference proteome</keyword>
<feature type="transmembrane region" description="Helical" evidence="7">
    <location>
        <begin position="408"/>
        <end position="431"/>
    </location>
</feature>
<dbReference type="RefSeq" id="WP_350413203.1">
    <property type="nucleotide sequence ID" value="NZ_JBEOKT010000014.1"/>
</dbReference>
<dbReference type="Proteomes" id="UP001476807">
    <property type="component" value="Unassembled WGS sequence"/>
</dbReference>
<dbReference type="PANTHER" id="PTHR10590:SF4">
    <property type="entry name" value="SOLUTE CARRIER FAMILY 28 MEMBER 3"/>
    <property type="match status" value="1"/>
</dbReference>
<keyword evidence="6 7" id="KW-0472">Membrane</keyword>
<dbReference type="InterPro" id="IPR011642">
    <property type="entry name" value="Gate_dom"/>
</dbReference>
<evidence type="ECO:0000259" key="9">
    <source>
        <dbReference type="Pfam" id="PF07662"/>
    </source>
</evidence>
<feature type="transmembrane region" description="Helical" evidence="7">
    <location>
        <begin position="89"/>
        <end position="106"/>
    </location>
</feature>
<dbReference type="Pfam" id="PF07662">
    <property type="entry name" value="Nucleos_tra2_C"/>
    <property type="match status" value="1"/>
</dbReference>
<evidence type="ECO:0000259" key="10">
    <source>
        <dbReference type="Pfam" id="PF07670"/>
    </source>
</evidence>
<protein>
    <submittedName>
        <fullName evidence="11">Nucleoside transporter C-terminal domain-containing protein</fullName>
    </submittedName>
</protein>
<accession>A0ABV1RWG2</accession>
<dbReference type="Pfam" id="PF07670">
    <property type="entry name" value="Gate"/>
    <property type="match status" value="1"/>
</dbReference>
<evidence type="ECO:0000256" key="7">
    <source>
        <dbReference type="SAM" id="Phobius"/>
    </source>
</evidence>
<feature type="transmembrane region" description="Helical" evidence="7">
    <location>
        <begin position="265"/>
        <end position="287"/>
    </location>
</feature>
<proteinExistence type="inferred from homology"/>
<evidence type="ECO:0000256" key="4">
    <source>
        <dbReference type="ARBA" id="ARBA00022692"/>
    </source>
</evidence>
<dbReference type="Pfam" id="PF01773">
    <property type="entry name" value="Nucleos_tra2_N"/>
    <property type="match status" value="1"/>
</dbReference>
<feature type="transmembrane region" description="Helical" evidence="7">
    <location>
        <begin position="32"/>
        <end position="52"/>
    </location>
</feature>
<name>A0ABV1RWG2_9BACT</name>
<keyword evidence="5 7" id="KW-1133">Transmembrane helix</keyword>
<gene>
    <name evidence="11" type="ORF">ABS362_14445</name>
</gene>
<organism evidence="11 12">
    <name type="scientific">Pontibacter populi</name>
    <dbReference type="NCBI Taxonomy" id="890055"/>
    <lineage>
        <taxon>Bacteria</taxon>
        <taxon>Pseudomonadati</taxon>
        <taxon>Bacteroidota</taxon>
        <taxon>Cytophagia</taxon>
        <taxon>Cytophagales</taxon>
        <taxon>Hymenobacteraceae</taxon>
        <taxon>Pontibacter</taxon>
    </lineage>
</organism>
<feature type="transmembrane region" description="Helical" evidence="7">
    <location>
        <begin position="313"/>
        <end position="333"/>
    </location>
</feature>
<reference evidence="11 12" key="1">
    <citation type="submission" date="2024-06" db="EMBL/GenBank/DDBJ databases">
        <title>Pontibacter populi HYL7-15.</title>
        <authorList>
            <person name="Kim M.K."/>
        </authorList>
    </citation>
    <scope>NUCLEOTIDE SEQUENCE [LARGE SCALE GENOMIC DNA]</scope>
    <source>
        <strain evidence="11 12">HYL7-15</strain>
    </source>
</reference>
<sequence length="433" mass="45710">MFDIFRGLLGLVALLSIGFLFSTSRKSINWRIVAYGVFLQLLFGVLVTKVPLVADSFAFVSRAFVKLLSFSNEGARFLFGNLADPSQNAGLGFIFAFNVLPTIIFFSAVSSGLYYLGVLQKIVYGIAWVMSKGMRLSGAESLSAAGNIFMGQTEAPLLVRPFIPHMTRSELMCLMTGGMATLAGGVLAAYVSFLGGSDPAQQAVFAAHLLTASIMNAPAGIVLAKMLVPETEGDKINTRLEVNQEQIGVNLIDAVSRGAADGLRLAANVGGMLLAFIAVIALLNYALMKIGAVTGLNELVIASTSGQFDGFSFQYILGQIFRVFAFIMGVPWVDTLQVGSLLGQKTAVNEFVAYLDLADMKAAGTLSTKSIIMATYALCGFSNFSSIAIQVGGIGSMAPSQQGNISRLGLLALLGASLACMMSATVAGMLYSF</sequence>
<evidence type="ECO:0000256" key="6">
    <source>
        <dbReference type="ARBA" id="ARBA00023136"/>
    </source>
</evidence>
<evidence type="ECO:0000256" key="2">
    <source>
        <dbReference type="ARBA" id="ARBA00009033"/>
    </source>
</evidence>
<keyword evidence="4 7" id="KW-0812">Transmembrane</keyword>
<evidence type="ECO:0000313" key="11">
    <source>
        <dbReference type="EMBL" id="MER2998750.1"/>
    </source>
</evidence>
<evidence type="ECO:0000313" key="12">
    <source>
        <dbReference type="Proteomes" id="UP001476807"/>
    </source>
</evidence>
<evidence type="ECO:0000256" key="3">
    <source>
        <dbReference type="ARBA" id="ARBA00022475"/>
    </source>
</evidence>
<comment type="subcellular location">
    <subcellularLocation>
        <location evidence="1">Cell membrane</location>
        <topology evidence="1">Multi-pass membrane protein</topology>
    </subcellularLocation>
</comment>
<evidence type="ECO:0000256" key="1">
    <source>
        <dbReference type="ARBA" id="ARBA00004651"/>
    </source>
</evidence>
<comment type="caution">
    <text evidence="11">The sequence shown here is derived from an EMBL/GenBank/DDBJ whole genome shotgun (WGS) entry which is preliminary data.</text>
</comment>
<feature type="domain" description="Nucleoside transporter/FeoB GTPase Gate" evidence="10">
    <location>
        <begin position="97"/>
        <end position="195"/>
    </location>
</feature>
<keyword evidence="3" id="KW-1003">Cell membrane</keyword>
<comment type="similarity">
    <text evidence="2">Belongs to the concentrative nucleoside transporter (CNT) (TC 2.A.41) family.</text>
</comment>
<evidence type="ECO:0000256" key="5">
    <source>
        <dbReference type="ARBA" id="ARBA00022989"/>
    </source>
</evidence>
<dbReference type="PANTHER" id="PTHR10590">
    <property type="entry name" value="SODIUM/NUCLEOSIDE COTRANSPORTER"/>
    <property type="match status" value="1"/>
</dbReference>
<feature type="domain" description="Concentrative nucleoside transporter C-terminal" evidence="9">
    <location>
        <begin position="208"/>
        <end position="428"/>
    </location>
</feature>